<evidence type="ECO:0000256" key="1">
    <source>
        <dbReference type="ARBA" id="ARBA00022598"/>
    </source>
</evidence>
<feature type="domain" description="Glutamyl/glutaminyl-tRNA synthetase class Ib catalytic" evidence="8">
    <location>
        <begin position="18"/>
        <end position="289"/>
    </location>
</feature>
<keyword evidence="3 7" id="KW-0547">Nucleotide-binding</keyword>
<dbReference type="PANTHER" id="PTHR43311:SF1">
    <property type="entry name" value="GLUTAMYL-Q TRNA(ASP) SYNTHETASE"/>
    <property type="match status" value="1"/>
</dbReference>
<dbReference type="OrthoDB" id="9807503at2"/>
<evidence type="ECO:0000256" key="5">
    <source>
        <dbReference type="ARBA" id="ARBA00022840"/>
    </source>
</evidence>
<keyword evidence="5 7" id="KW-0067">ATP-binding</keyword>
<comment type="caution">
    <text evidence="9">The sequence shown here is derived from an EMBL/GenBank/DDBJ whole genome shotgun (WGS) entry which is preliminary data.</text>
</comment>
<dbReference type="InterPro" id="IPR001412">
    <property type="entry name" value="aa-tRNA-synth_I_CS"/>
</dbReference>
<evidence type="ECO:0000256" key="6">
    <source>
        <dbReference type="ARBA" id="ARBA00023146"/>
    </source>
</evidence>
<dbReference type="PANTHER" id="PTHR43311">
    <property type="entry name" value="GLUTAMATE--TRNA LIGASE"/>
    <property type="match status" value="1"/>
</dbReference>
<evidence type="ECO:0000256" key="3">
    <source>
        <dbReference type="ARBA" id="ARBA00022741"/>
    </source>
</evidence>
<dbReference type="EMBL" id="LAJF01000059">
    <property type="protein sequence ID" value="KKB85239.1"/>
    <property type="molecule type" value="Genomic_DNA"/>
</dbReference>
<evidence type="ECO:0000313" key="9">
    <source>
        <dbReference type="EMBL" id="KKB85239.1"/>
    </source>
</evidence>
<protein>
    <submittedName>
        <fullName evidence="9">Glutamyl-Q tRNA(Asp) ligase</fullName>
    </submittedName>
</protein>
<dbReference type="GO" id="GO:0004818">
    <property type="term" value="F:glutamate-tRNA ligase activity"/>
    <property type="evidence" value="ECO:0007669"/>
    <property type="project" value="TreeGrafter"/>
</dbReference>
<gene>
    <name evidence="9" type="ORF">VW29_06705</name>
</gene>
<keyword evidence="4" id="KW-0862">Zinc</keyword>
<dbReference type="PROSITE" id="PS00178">
    <property type="entry name" value="AA_TRNA_LIGASE_I"/>
    <property type="match status" value="1"/>
</dbReference>
<dbReference type="AlphaFoldDB" id="A0A0F5LSW8"/>
<proteinExistence type="inferred from homology"/>
<dbReference type="InterPro" id="IPR049940">
    <property type="entry name" value="GluQ/Sye"/>
</dbReference>
<keyword evidence="6 7" id="KW-0030">Aminoacyl-tRNA synthetase</keyword>
<dbReference type="InterPro" id="IPR020058">
    <property type="entry name" value="Glu/Gln-tRNA-synth_Ib_cat-dom"/>
</dbReference>
<dbReference type="SUPFAM" id="SSF52374">
    <property type="entry name" value="Nucleotidylyl transferase"/>
    <property type="match status" value="1"/>
</dbReference>
<dbReference type="RefSeq" id="WP_046134545.1">
    <property type="nucleotide sequence ID" value="NZ_FQVC01000016.1"/>
</dbReference>
<reference evidence="9 10" key="1">
    <citation type="submission" date="2015-03" db="EMBL/GenBank/DDBJ databases">
        <authorList>
            <person name="Hassan Y.I."/>
            <person name="Lepp D."/>
            <person name="Zhou T."/>
        </authorList>
    </citation>
    <scope>NUCLEOTIDE SEQUENCE [LARGE SCALE GENOMIC DNA]</scope>
    <source>
        <strain evidence="9 10">DSM 17137</strain>
    </source>
</reference>
<dbReference type="Proteomes" id="UP000033608">
    <property type="component" value="Unassembled WGS sequence"/>
</dbReference>
<dbReference type="Gene3D" id="3.40.50.620">
    <property type="entry name" value="HUPs"/>
    <property type="match status" value="1"/>
</dbReference>
<dbReference type="STRING" id="1121477.SAMN02745223_03742"/>
<dbReference type="InterPro" id="IPR000924">
    <property type="entry name" value="Glu/Gln-tRNA-synth"/>
</dbReference>
<dbReference type="GO" id="GO:0005524">
    <property type="term" value="F:ATP binding"/>
    <property type="evidence" value="ECO:0007669"/>
    <property type="project" value="UniProtKB-KW"/>
</dbReference>
<evidence type="ECO:0000256" key="2">
    <source>
        <dbReference type="ARBA" id="ARBA00022723"/>
    </source>
</evidence>
<name>A0A0F5LSW8_9HYPH</name>
<dbReference type="Pfam" id="PF00749">
    <property type="entry name" value="tRNA-synt_1c"/>
    <property type="match status" value="1"/>
</dbReference>
<keyword evidence="2" id="KW-0479">Metal-binding</keyword>
<sequence>MLETPGGILAVSFQPILRFAPSPNGPLHLGHAYSALFTWQAATLLGGVALLRIEDIDIDRSKPEFDAAIQADLAWLGLDWPEPVMRQSQRFPAYEQAANALRRLDIVYPCFCSRADIAARSSAGDPDGAPLYPGTCRHLPADEAETRLARGDAVQYRLDMGKATAMTGSLTYSVIGPTVLDRPQIRYARPERWGDFVLQRKGTPTSYHLSVVVDDAAQHITHVTRGRDMEASTDIHVLLQFLLNLDTPYYSFHRLILDAEGRKLSKSKGSPSLASLRDAGWTPQDVRTYLGF</sequence>
<keyword evidence="10" id="KW-1185">Reference proteome</keyword>
<keyword evidence="1 7" id="KW-0436">Ligase</keyword>
<evidence type="ECO:0000256" key="7">
    <source>
        <dbReference type="RuleBase" id="RU363037"/>
    </source>
</evidence>
<evidence type="ECO:0000259" key="8">
    <source>
        <dbReference type="Pfam" id="PF00749"/>
    </source>
</evidence>
<evidence type="ECO:0000256" key="4">
    <source>
        <dbReference type="ARBA" id="ARBA00022833"/>
    </source>
</evidence>
<dbReference type="PRINTS" id="PR00987">
    <property type="entry name" value="TRNASYNTHGLU"/>
</dbReference>
<organism evidence="9 10">
    <name type="scientific">Devosia limi DSM 17137</name>
    <dbReference type="NCBI Taxonomy" id="1121477"/>
    <lineage>
        <taxon>Bacteria</taxon>
        <taxon>Pseudomonadati</taxon>
        <taxon>Pseudomonadota</taxon>
        <taxon>Alphaproteobacteria</taxon>
        <taxon>Hyphomicrobiales</taxon>
        <taxon>Devosiaceae</taxon>
        <taxon>Devosia</taxon>
    </lineage>
</organism>
<keyword evidence="7" id="KW-0648">Protein biosynthesis</keyword>
<evidence type="ECO:0000313" key="10">
    <source>
        <dbReference type="Proteomes" id="UP000033608"/>
    </source>
</evidence>
<accession>A0A0F5LSW8</accession>
<dbReference type="GO" id="GO:0005829">
    <property type="term" value="C:cytosol"/>
    <property type="evidence" value="ECO:0007669"/>
    <property type="project" value="TreeGrafter"/>
</dbReference>
<dbReference type="PATRIC" id="fig|1121477.3.peg.2429"/>
<dbReference type="NCBIfam" id="NF004315">
    <property type="entry name" value="PRK05710.1-4"/>
    <property type="match status" value="1"/>
</dbReference>
<comment type="similarity">
    <text evidence="7">Belongs to the class-I aminoacyl-tRNA synthetase family.</text>
</comment>
<dbReference type="GO" id="GO:0006424">
    <property type="term" value="P:glutamyl-tRNA aminoacylation"/>
    <property type="evidence" value="ECO:0007669"/>
    <property type="project" value="TreeGrafter"/>
</dbReference>
<dbReference type="InterPro" id="IPR014729">
    <property type="entry name" value="Rossmann-like_a/b/a_fold"/>
</dbReference>